<accession>A0A3D9BD90</accession>
<dbReference type="RefSeq" id="WP_116097442.1">
    <property type="nucleotide sequence ID" value="NZ_QNVU01000008.1"/>
</dbReference>
<comment type="caution">
    <text evidence="1">The sequence shown here is derived from an EMBL/GenBank/DDBJ whole genome shotgun (WGS) entry which is preliminary data.</text>
</comment>
<organism evidence="1 2">
    <name type="scientific">Candidatus Chryseobacterium massiliense</name>
    <dbReference type="NCBI Taxonomy" id="204089"/>
    <lineage>
        <taxon>Bacteria</taxon>
        <taxon>Pseudomonadati</taxon>
        <taxon>Bacteroidota</taxon>
        <taxon>Flavobacteriia</taxon>
        <taxon>Flavobacteriales</taxon>
        <taxon>Weeksellaceae</taxon>
        <taxon>Chryseobacterium group</taxon>
        <taxon>Chryseobacterium</taxon>
    </lineage>
</organism>
<keyword evidence="2" id="KW-1185">Reference proteome</keyword>
<evidence type="ECO:0000313" key="2">
    <source>
        <dbReference type="Proteomes" id="UP000256924"/>
    </source>
</evidence>
<name>A0A3D9BD90_9FLAO</name>
<dbReference type="AlphaFoldDB" id="A0A3D9BD90"/>
<dbReference type="EMBL" id="QNVU01000008">
    <property type="protein sequence ID" value="REC51493.1"/>
    <property type="molecule type" value="Genomic_DNA"/>
</dbReference>
<sequence length="122" mass="14205">MEQELNKYIGTDGIIEVQSRERSACKLLSTERTDHSVILNFESIFPVRELNFKDVPDWNIELSRTAFGKNFTFIVGGQIEEPDNNTIRFTENERNLTVTIDFNESTVKETMLKYIDELIPKK</sequence>
<proteinExistence type="predicted"/>
<gene>
    <name evidence="1" type="ORF">DRF68_05730</name>
</gene>
<dbReference type="Proteomes" id="UP000256924">
    <property type="component" value="Unassembled WGS sequence"/>
</dbReference>
<evidence type="ECO:0000313" key="1">
    <source>
        <dbReference type="EMBL" id="REC51493.1"/>
    </source>
</evidence>
<reference evidence="1 2" key="1">
    <citation type="journal article" date="2004" name="Emerg. Infect. Dis.">
        <title>Amoebae-resisting bacteria isolated from human nasal swabs by amoebal coculture.</title>
        <authorList>
            <person name="Greub G."/>
            <person name="La Scola B."/>
            <person name="Raoult D."/>
        </authorList>
    </citation>
    <scope>NUCLEOTIDE SEQUENCE [LARGE SCALE GENOMIC DNA]</scope>
    <source>
        <strain evidence="1 2">CCUG 51329</strain>
    </source>
</reference>
<protein>
    <submittedName>
        <fullName evidence="1">Uncharacterized protein</fullName>
    </submittedName>
</protein>